<feature type="domain" description="Hedgehog/Intein (Hint)" evidence="1">
    <location>
        <begin position="156"/>
        <end position="287"/>
    </location>
</feature>
<dbReference type="Pfam" id="PF13403">
    <property type="entry name" value="Hint_2"/>
    <property type="match status" value="1"/>
</dbReference>
<evidence type="ECO:0000313" key="3">
    <source>
        <dbReference type="Proteomes" id="UP000306602"/>
    </source>
</evidence>
<comment type="caution">
    <text evidence="2">The sequence shown here is derived from an EMBL/GenBank/DDBJ whole genome shotgun (WGS) entry which is preliminary data.</text>
</comment>
<dbReference type="AlphaFoldDB" id="A0A4S4N9N1"/>
<organism evidence="2 3">
    <name type="scientific">Aliishimia ponticola</name>
    <dbReference type="NCBI Taxonomy" id="2499833"/>
    <lineage>
        <taxon>Bacteria</taxon>
        <taxon>Pseudomonadati</taxon>
        <taxon>Pseudomonadota</taxon>
        <taxon>Alphaproteobacteria</taxon>
        <taxon>Rhodobacterales</taxon>
        <taxon>Paracoccaceae</taxon>
        <taxon>Aliishimia</taxon>
    </lineage>
</organism>
<evidence type="ECO:0000259" key="1">
    <source>
        <dbReference type="Pfam" id="PF13403"/>
    </source>
</evidence>
<dbReference type="InterPro" id="IPR028992">
    <property type="entry name" value="Hedgehog/Intein_dom"/>
</dbReference>
<evidence type="ECO:0000313" key="2">
    <source>
        <dbReference type="EMBL" id="THH35964.1"/>
    </source>
</evidence>
<dbReference type="OrthoDB" id="6305173at2"/>
<dbReference type="EMBL" id="SRKY01000003">
    <property type="protein sequence ID" value="THH35964.1"/>
    <property type="molecule type" value="Genomic_DNA"/>
</dbReference>
<protein>
    <recommendedName>
        <fullName evidence="1">Hedgehog/Intein (Hint) domain-containing protein</fullName>
    </recommendedName>
</protein>
<dbReference type="SUPFAM" id="SSF51294">
    <property type="entry name" value="Hedgehog/intein (Hint) domain"/>
    <property type="match status" value="1"/>
</dbReference>
<dbReference type="RefSeq" id="WP_136463433.1">
    <property type="nucleotide sequence ID" value="NZ_SRKY01000003.1"/>
</dbReference>
<accession>A0A4S4N9N1</accession>
<keyword evidence="3" id="KW-1185">Reference proteome</keyword>
<dbReference type="Proteomes" id="UP000306602">
    <property type="component" value="Unassembled WGS sequence"/>
</dbReference>
<name>A0A4S4N9N1_9RHOB</name>
<sequence length="355" mass="37845">MADAVHWAWLQPTSLAGFDPTDDNNLDASLNGMAVSTATYLEYGLRDLDGDGIVYDLDADDGTTTAAGEGMVYNGAVYAPQEVAIYDGSTVIANGVEYTLPLVVILSETGNYGVRILDGYFPADTYPSDFTSATLGTLRAVEYTGATIDALDDMLCFADDVPIRTPHGWRAAGELREGDLVTTLRGEKPLVWTVRFTATQPPVVIPQGAFGAQLPIRLSRAHNLLMSSPLADLMFGSADVLIAAGALVGRAGVHIAQRPPANYVHLMCADHEVLEVPGLYCESYHPGPWGLRNLPSCAQAGLTKATCGRFPAARYPILKRKEAELLLNAMGADDDNAARLISPPRGDAQANPAFC</sequence>
<reference evidence="2 3" key="1">
    <citation type="submission" date="2019-04" db="EMBL/GenBank/DDBJ databases">
        <title>Shimia ponticola sp. nov., isolated from seawater.</title>
        <authorList>
            <person name="Kim Y.-O."/>
            <person name="Yoon J.-H."/>
        </authorList>
    </citation>
    <scope>NUCLEOTIDE SEQUENCE [LARGE SCALE GENOMIC DNA]</scope>
    <source>
        <strain evidence="2 3">MYP11</strain>
    </source>
</reference>
<proteinExistence type="predicted"/>
<gene>
    <name evidence="2" type="ORF">E4Z66_12925</name>
</gene>
<dbReference type="InterPro" id="IPR036844">
    <property type="entry name" value="Hint_dom_sf"/>
</dbReference>